<feature type="region of interest" description="Disordered" evidence="2">
    <location>
        <begin position="93"/>
        <end position="188"/>
    </location>
</feature>
<dbReference type="PANTHER" id="PTHR12243:SF48">
    <property type="entry name" value="MADF DOMAIN-CONTAINING PROTEIN"/>
    <property type="match status" value="1"/>
</dbReference>
<feature type="domain" description="MADF" evidence="3">
    <location>
        <begin position="4"/>
        <end position="94"/>
    </location>
</feature>
<dbReference type="SMART" id="SM00595">
    <property type="entry name" value="MADF"/>
    <property type="match status" value="1"/>
</dbReference>
<dbReference type="InterPro" id="IPR039353">
    <property type="entry name" value="TF_Adf1"/>
</dbReference>
<organism evidence="5 6">
    <name type="scientific">Culter alburnus</name>
    <name type="common">Topmouth culter</name>
    <dbReference type="NCBI Taxonomy" id="194366"/>
    <lineage>
        <taxon>Eukaryota</taxon>
        <taxon>Metazoa</taxon>
        <taxon>Chordata</taxon>
        <taxon>Craniata</taxon>
        <taxon>Vertebrata</taxon>
        <taxon>Euteleostomi</taxon>
        <taxon>Actinopterygii</taxon>
        <taxon>Neopterygii</taxon>
        <taxon>Teleostei</taxon>
        <taxon>Ostariophysi</taxon>
        <taxon>Cypriniformes</taxon>
        <taxon>Xenocyprididae</taxon>
        <taxon>Xenocypridinae</taxon>
        <taxon>Culter</taxon>
    </lineage>
</organism>
<evidence type="ECO:0000256" key="2">
    <source>
        <dbReference type="SAM" id="MobiDB-lite"/>
    </source>
</evidence>
<dbReference type="Pfam" id="PF02944">
    <property type="entry name" value="BESS"/>
    <property type="match status" value="1"/>
</dbReference>
<dbReference type="GO" id="GO:0005634">
    <property type="term" value="C:nucleus"/>
    <property type="evidence" value="ECO:0007669"/>
    <property type="project" value="UniProtKB-SubCell"/>
</dbReference>
<evidence type="ECO:0000313" key="5">
    <source>
        <dbReference type="EMBL" id="KAK9976981.1"/>
    </source>
</evidence>
<evidence type="ECO:0000256" key="1">
    <source>
        <dbReference type="PROSITE-ProRule" id="PRU00371"/>
    </source>
</evidence>
<dbReference type="Pfam" id="PF10545">
    <property type="entry name" value="MADF_DNA_bdg"/>
    <property type="match status" value="1"/>
</dbReference>
<dbReference type="EMBL" id="JAWDJR010000003">
    <property type="protein sequence ID" value="KAK9976981.1"/>
    <property type="molecule type" value="Genomic_DNA"/>
</dbReference>
<feature type="compositionally biased region" description="Low complexity" evidence="2">
    <location>
        <begin position="147"/>
        <end position="168"/>
    </location>
</feature>
<dbReference type="PROSITE" id="PS51029">
    <property type="entry name" value="MADF"/>
    <property type="match status" value="1"/>
</dbReference>
<dbReference type="PROSITE" id="PS51031">
    <property type="entry name" value="BESS"/>
    <property type="match status" value="1"/>
</dbReference>
<keyword evidence="6" id="KW-1185">Reference proteome</keyword>
<dbReference type="GO" id="GO:0003677">
    <property type="term" value="F:DNA binding"/>
    <property type="evidence" value="ECO:0007669"/>
    <property type="project" value="InterPro"/>
</dbReference>
<feature type="compositionally biased region" description="Basic and acidic residues" evidence="2">
    <location>
        <begin position="177"/>
        <end position="188"/>
    </location>
</feature>
<evidence type="ECO:0000259" key="4">
    <source>
        <dbReference type="PROSITE" id="PS51031"/>
    </source>
</evidence>
<evidence type="ECO:0000313" key="6">
    <source>
        <dbReference type="Proteomes" id="UP001479290"/>
    </source>
</evidence>
<proteinExistence type="predicted"/>
<dbReference type="InterPro" id="IPR004210">
    <property type="entry name" value="BESS_motif"/>
</dbReference>
<dbReference type="Proteomes" id="UP001479290">
    <property type="component" value="Unassembled WGS sequence"/>
</dbReference>
<dbReference type="GO" id="GO:0006357">
    <property type="term" value="P:regulation of transcription by RNA polymerase II"/>
    <property type="evidence" value="ECO:0007669"/>
    <property type="project" value="TreeGrafter"/>
</dbReference>
<protein>
    <recommendedName>
        <fullName evidence="7">Transcription factor Adf-1</fullName>
    </recommendedName>
</protein>
<comment type="caution">
    <text evidence="5">The sequence shown here is derived from an EMBL/GenBank/DDBJ whole genome shotgun (WGS) entry which is preliminary data.</text>
</comment>
<dbReference type="InterPro" id="IPR006578">
    <property type="entry name" value="MADF-dom"/>
</dbReference>
<dbReference type="GO" id="GO:0005667">
    <property type="term" value="C:transcription regulator complex"/>
    <property type="evidence" value="ECO:0007669"/>
    <property type="project" value="TreeGrafter"/>
</dbReference>
<feature type="compositionally biased region" description="Basic and acidic residues" evidence="2">
    <location>
        <begin position="115"/>
        <end position="131"/>
    </location>
</feature>
<feature type="domain" description="BESS" evidence="4">
    <location>
        <begin position="205"/>
        <end position="244"/>
    </location>
</feature>
<comment type="subcellular location">
    <subcellularLocation>
        <location evidence="1">Nucleus</location>
    </subcellularLocation>
</comment>
<dbReference type="PANTHER" id="PTHR12243">
    <property type="entry name" value="MADF DOMAIN TRANSCRIPTION FACTOR"/>
    <property type="match status" value="1"/>
</dbReference>
<dbReference type="AlphaFoldDB" id="A0AAW2ATD9"/>
<evidence type="ECO:0000259" key="3">
    <source>
        <dbReference type="PROSITE" id="PS51029"/>
    </source>
</evidence>
<reference evidence="5 6" key="1">
    <citation type="submission" date="2024-05" db="EMBL/GenBank/DDBJ databases">
        <title>A high-quality chromosomal-level genome assembly of Topmouth culter (Culter alburnus).</title>
        <authorList>
            <person name="Zhao H."/>
        </authorList>
    </citation>
    <scope>NUCLEOTIDE SEQUENCE [LARGE SCALE GENOMIC DNA]</scope>
    <source>
        <strain evidence="5">CATC2023</strain>
        <tissue evidence="5">Muscle</tissue>
    </source>
</reference>
<keyword evidence="1" id="KW-0539">Nucleus</keyword>
<evidence type="ECO:0008006" key="7">
    <source>
        <dbReference type="Google" id="ProtNLM"/>
    </source>
</evidence>
<sequence>MDDKIIVAVCGYPELYDTSSYYYRNRNKKDLAWRKVSEEVGQSEEVCRKKWKNLRDTYLKERRKETEKRSGSAAGSGKKWKYSAVLSFLDPFVSPRETSGNMERGDEENQAAGYDHTEDQGETEAAGHSETGEPTGSFDGSEPGSPRPESTAASASPAGPSTSAAVPTGQRRRAQRRPREQPSEVERELLEVLRSRPVAPAPPPRSEDELFLLSLVPSLQRMPPQTKDFVKFQIHKLIYENSTVVLNLEQLEPTQ</sequence>
<gene>
    <name evidence="5" type="ORF">ABG768_018802</name>
</gene>
<accession>A0AAW2ATD9</accession>
<name>A0AAW2ATD9_CULAL</name>